<dbReference type="Proteomes" id="UP000286576">
    <property type="component" value="Unassembled WGS sequence"/>
</dbReference>
<evidence type="ECO:0000259" key="1">
    <source>
        <dbReference type="Pfam" id="PF13601"/>
    </source>
</evidence>
<evidence type="ECO:0000313" key="2">
    <source>
        <dbReference type="EMBL" id="RIV85756.1"/>
    </source>
</evidence>
<dbReference type="RefSeq" id="WP_119586947.1">
    <property type="nucleotide sequence ID" value="NZ_CAWODQ010000024.1"/>
</dbReference>
<sequence>MTAAIDPVLHPPARLQIAAALARVDDIEFATLREILDVSDSVLSKHLAAMADAGYVQLRKAKSEGRQRTWAAFTKAGAKAFKAHMAALQELAAAAQQAAAT</sequence>
<dbReference type="GO" id="GO:0006355">
    <property type="term" value="P:regulation of DNA-templated transcription"/>
    <property type="evidence" value="ECO:0007669"/>
    <property type="project" value="UniProtKB-ARBA"/>
</dbReference>
<dbReference type="AlphaFoldDB" id="A0A418NRR6"/>
<evidence type="ECO:0000313" key="3">
    <source>
        <dbReference type="Proteomes" id="UP000286576"/>
    </source>
</evidence>
<gene>
    <name evidence="2" type="ORF">D2V07_10505</name>
</gene>
<dbReference type="PANTHER" id="PTHR37318">
    <property type="entry name" value="BSL7504 PROTEIN"/>
    <property type="match status" value="1"/>
</dbReference>
<dbReference type="InterPro" id="IPR027395">
    <property type="entry name" value="WH_DNA-bd_dom"/>
</dbReference>
<dbReference type="InterPro" id="IPR011991">
    <property type="entry name" value="ArsR-like_HTH"/>
</dbReference>
<reference evidence="2 3" key="1">
    <citation type="submission" date="2018-08" db="EMBL/GenBank/DDBJ databases">
        <title>Erythrobacter zhengii sp.nov., a bacterium isolated from deep-sea sediment.</title>
        <authorList>
            <person name="Fang C."/>
            <person name="Wu Y.-H."/>
            <person name="Sun C."/>
            <person name="Wang H."/>
            <person name="Cheng H."/>
            <person name="Meng F.-X."/>
            <person name="Wang C.-S."/>
            <person name="Xu X.-W."/>
        </authorList>
    </citation>
    <scope>NUCLEOTIDE SEQUENCE [LARGE SCALE GENOMIC DNA]</scope>
    <source>
        <strain evidence="2 3">V18</strain>
    </source>
</reference>
<dbReference type="EMBL" id="QXFL01000004">
    <property type="protein sequence ID" value="RIV85756.1"/>
    <property type="molecule type" value="Genomic_DNA"/>
</dbReference>
<dbReference type="SUPFAM" id="SSF46785">
    <property type="entry name" value="Winged helix' DNA-binding domain"/>
    <property type="match status" value="1"/>
</dbReference>
<protein>
    <submittedName>
        <fullName evidence="2">ArsR family transcriptional regulator</fullName>
    </submittedName>
</protein>
<dbReference type="OrthoDB" id="5521380at2"/>
<dbReference type="CDD" id="cd00090">
    <property type="entry name" value="HTH_ARSR"/>
    <property type="match status" value="1"/>
</dbReference>
<accession>A0A418NRR6</accession>
<proteinExistence type="predicted"/>
<feature type="domain" description="Winged helix DNA-binding" evidence="1">
    <location>
        <begin position="14"/>
        <end position="91"/>
    </location>
</feature>
<dbReference type="InterPro" id="IPR036388">
    <property type="entry name" value="WH-like_DNA-bd_sf"/>
</dbReference>
<name>A0A418NRR6_9SPHN</name>
<organism evidence="2 3">
    <name type="scientific">Aurantiacibacter zhengii</name>
    <dbReference type="NCBI Taxonomy" id="2307003"/>
    <lineage>
        <taxon>Bacteria</taxon>
        <taxon>Pseudomonadati</taxon>
        <taxon>Pseudomonadota</taxon>
        <taxon>Alphaproteobacteria</taxon>
        <taxon>Sphingomonadales</taxon>
        <taxon>Erythrobacteraceae</taxon>
        <taxon>Aurantiacibacter</taxon>
    </lineage>
</organism>
<comment type="caution">
    <text evidence="2">The sequence shown here is derived from an EMBL/GenBank/DDBJ whole genome shotgun (WGS) entry which is preliminary data.</text>
</comment>
<keyword evidence="3" id="KW-1185">Reference proteome</keyword>
<dbReference type="Pfam" id="PF13601">
    <property type="entry name" value="HTH_34"/>
    <property type="match status" value="1"/>
</dbReference>
<dbReference type="Gene3D" id="1.10.10.10">
    <property type="entry name" value="Winged helix-like DNA-binding domain superfamily/Winged helix DNA-binding domain"/>
    <property type="match status" value="1"/>
</dbReference>
<dbReference type="PANTHER" id="PTHR37318:SF1">
    <property type="entry name" value="BSL7504 PROTEIN"/>
    <property type="match status" value="1"/>
</dbReference>
<dbReference type="InterPro" id="IPR036390">
    <property type="entry name" value="WH_DNA-bd_sf"/>
</dbReference>